<dbReference type="Proteomes" id="UP000324222">
    <property type="component" value="Unassembled WGS sequence"/>
</dbReference>
<gene>
    <name evidence="2" type="ORF">E2C01_016132</name>
</gene>
<accession>A0A5B7DPG3</accession>
<proteinExistence type="predicted"/>
<evidence type="ECO:0000313" key="3">
    <source>
        <dbReference type="Proteomes" id="UP000324222"/>
    </source>
</evidence>
<feature type="region of interest" description="Disordered" evidence="1">
    <location>
        <begin position="1"/>
        <end position="35"/>
    </location>
</feature>
<evidence type="ECO:0000313" key="2">
    <source>
        <dbReference type="EMBL" id="MPC23095.1"/>
    </source>
</evidence>
<sequence>MKRNTTDLSSWPVRADPTGGGAGENVPQKLSPKKMNTQKAKSTCILIPTQHITSHCTTAHHNTIQHNTVTVPKAHIHTYIVLTFDNECADIPPTLSGFPPTPASPKQTYLACAPSHQAGGTLPNLPEAPAKIHVEHYTLSSWHQ</sequence>
<organism evidence="2 3">
    <name type="scientific">Portunus trituberculatus</name>
    <name type="common">Swimming crab</name>
    <name type="synonym">Neptunus trituberculatus</name>
    <dbReference type="NCBI Taxonomy" id="210409"/>
    <lineage>
        <taxon>Eukaryota</taxon>
        <taxon>Metazoa</taxon>
        <taxon>Ecdysozoa</taxon>
        <taxon>Arthropoda</taxon>
        <taxon>Crustacea</taxon>
        <taxon>Multicrustacea</taxon>
        <taxon>Malacostraca</taxon>
        <taxon>Eumalacostraca</taxon>
        <taxon>Eucarida</taxon>
        <taxon>Decapoda</taxon>
        <taxon>Pleocyemata</taxon>
        <taxon>Brachyura</taxon>
        <taxon>Eubrachyura</taxon>
        <taxon>Portunoidea</taxon>
        <taxon>Portunidae</taxon>
        <taxon>Portuninae</taxon>
        <taxon>Portunus</taxon>
    </lineage>
</organism>
<name>A0A5B7DPG3_PORTR</name>
<comment type="caution">
    <text evidence="2">The sequence shown here is derived from an EMBL/GenBank/DDBJ whole genome shotgun (WGS) entry which is preliminary data.</text>
</comment>
<dbReference type="EMBL" id="VSRR010001166">
    <property type="protein sequence ID" value="MPC23095.1"/>
    <property type="molecule type" value="Genomic_DNA"/>
</dbReference>
<evidence type="ECO:0000256" key="1">
    <source>
        <dbReference type="SAM" id="MobiDB-lite"/>
    </source>
</evidence>
<reference evidence="2 3" key="1">
    <citation type="submission" date="2019-05" db="EMBL/GenBank/DDBJ databases">
        <title>Another draft genome of Portunus trituberculatus and its Hox gene families provides insights of decapod evolution.</title>
        <authorList>
            <person name="Jeong J.-H."/>
            <person name="Song I."/>
            <person name="Kim S."/>
            <person name="Choi T."/>
            <person name="Kim D."/>
            <person name="Ryu S."/>
            <person name="Kim W."/>
        </authorList>
    </citation>
    <scope>NUCLEOTIDE SEQUENCE [LARGE SCALE GENOMIC DNA]</scope>
    <source>
        <tissue evidence="2">Muscle</tissue>
    </source>
</reference>
<protein>
    <submittedName>
        <fullName evidence="2">Uncharacterized protein</fullName>
    </submittedName>
</protein>
<keyword evidence="3" id="KW-1185">Reference proteome</keyword>
<dbReference type="AlphaFoldDB" id="A0A5B7DPG3"/>